<accession>A0A0D2G1T1</accession>
<dbReference type="GeneID" id="25311028"/>
<name>A0A0D2G1T1_9EURO</name>
<dbReference type="AlphaFoldDB" id="A0A0D2G1T1"/>
<dbReference type="VEuPathDB" id="FungiDB:Z517_11538"/>
<organism evidence="2 3">
    <name type="scientific">Fonsecaea pedrosoi CBS 271.37</name>
    <dbReference type="NCBI Taxonomy" id="1442368"/>
    <lineage>
        <taxon>Eukaryota</taxon>
        <taxon>Fungi</taxon>
        <taxon>Dikarya</taxon>
        <taxon>Ascomycota</taxon>
        <taxon>Pezizomycotina</taxon>
        <taxon>Eurotiomycetes</taxon>
        <taxon>Chaetothyriomycetidae</taxon>
        <taxon>Chaetothyriales</taxon>
        <taxon>Herpotrichiellaceae</taxon>
        <taxon>Fonsecaea</taxon>
    </lineage>
</organism>
<dbReference type="EMBL" id="KN846976">
    <property type="protein sequence ID" value="KIW74768.1"/>
    <property type="molecule type" value="Genomic_DNA"/>
</dbReference>
<feature type="region of interest" description="Disordered" evidence="1">
    <location>
        <begin position="85"/>
        <end position="106"/>
    </location>
</feature>
<sequence>MDLDHLSATDQEILDWCYTYQLRPAAYAARLLGPHSSNVVLRLNNQAVLAKLPELSADEKSNVELLQRAYFWKSLNALSTQSHKLENSYIPSPPPSLPDDPIGITS</sequence>
<keyword evidence="3" id="KW-1185">Reference proteome</keyword>
<gene>
    <name evidence="2" type="ORF">Z517_11538</name>
</gene>
<proteinExistence type="predicted"/>
<evidence type="ECO:0000313" key="3">
    <source>
        <dbReference type="Proteomes" id="UP000053029"/>
    </source>
</evidence>
<evidence type="ECO:0000256" key="1">
    <source>
        <dbReference type="SAM" id="MobiDB-lite"/>
    </source>
</evidence>
<dbReference type="RefSeq" id="XP_013278576.1">
    <property type="nucleotide sequence ID" value="XM_013423122.1"/>
</dbReference>
<evidence type="ECO:0000313" key="2">
    <source>
        <dbReference type="EMBL" id="KIW74768.1"/>
    </source>
</evidence>
<dbReference type="HOGENOM" id="CLU_2223330_0_0_1"/>
<protein>
    <submittedName>
        <fullName evidence="2">Uncharacterized protein</fullName>
    </submittedName>
</protein>
<dbReference type="Proteomes" id="UP000053029">
    <property type="component" value="Unassembled WGS sequence"/>
</dbReference>
<reference evidence="2 3" key="1">
    <citation type="submission" date="2015-01" db="EMBL/GenBank/DDBJ databases">
        <title>The Genome Sequence of Fonsecaea pedrosoi CBS 271.37.</title>
        <authorList>
            <consortium name="The Broad Institute Genomics Platform"/>
            <person name="Cuomo C."/>
            <person name="de Hoog S."/>
            <person name="Gorbushina A."/>
            <person name="Stielow B."/>
            <person name="Teixiera M."/>
            <person name="Abouelleil A."/>
            <person name="Chapman S.B."/>
            <person name="Priest M."/>
            <person name="Young S.K."/>
            <person name="Wortman J."/>
            <person name="Nusbaum C."/>
            <person name="Birren B."/>
        </authorList>
    </citation>
    <scope>NUCLEOTIDE SEQUENCE [LARGE SCALE GENOMIC DNA]</scope>
    <source>
        <strain evidence="2 3">CBS 271.37</strain>
    </source>
</reference>